<gene>
    <name evidence="10" type="ORF">MOP44_25520</name>
</gene>
<evidence type="ECO:0000259" key="9">
    <source>
        <dbReference type="Pfam" id="PF12704"/>
    </source>
</evidence>
<dbReference type="PANTHER" id="PTHR30572:SF4">
    <property type="entry name" value="ABC TRANSPORTER PERMEASE YTRF"/>
    <property type="match status" value="1"/>
</dbReference>
<keyword evidence="2" id="KW-1003">Cell membrane</keyword>
<dbReference type="InterPro" id="IPR050250">
    <property type="entry name" value="Macrolide_Exporter_MacB"/>
</dbReference>
<feature type="transmembrane region" description="Helical" evidence="7">
    <location>
        <begin position="842"/>
        <end position="861"/>
    </location>
</feature>
<comment type="subcellular location">
    <subcellularLocation>
        <location evidence="1">Cell membrane</location>
        <topology evidence="1">Multi-pass membrane protein</topology>
    </subcellularLocation>
</comment>
<comment type="similarity">
    <text evidence="6">Belongs to the ABC-4 integral membrane protein family.</text>
</comment>
<feature type="transmembrane region" description="Helical" evidence="7">
    <location>
        <begin position="456"/>
        <end position="474"/>
    </location>
</feature>
<dbReference type="InterPro" id="IPR047928">
    <property type="entry name" value="Perm_prefix_1"/>
</dbReference>
<dbReference type="EMBL" id="CP093313">
    <property type="protein sequence ID" value="UWZ83904.1"/>
    <property type="molecule type" value="Genomic_DNA"/>
</dbReference>
<dbReference type="AlphaFoldDB" id="A0A9J7BME2"/>
<dbReference type="PANTHER" id="PTHR30572">
    <property type="entry name" value="MEMBRANE COMPONENT OF TRANSPORTER-RELATED"/>
    <property type="match status" value="1"/>
</dbReference>
<keyword evidence="3 7" id="KW-0812">Transmembrane</keyword>
<dbReference type="NCBIfam" id="NF038403">
    <property type="entry name" value="perm_prefix_1"/>
    <property type="match status" value="1"/>
</dbReference>
<evidence type="ECO:0000256" key="2">
    <source>
        <dbReference type="ARBA" id="ARBA00022475"/>
    </source>
</evidence>
<evidence type="ECO:0000256" key="5">
    <source>
        <dbReference type="ARBA" id="ARBA00023136"/>
    </source>
</evidence>
<dbReference type="GO" id="GO:0022857">
    <property type="term" value="F:transmembrane transporter activity"/>
    <property type="evidence" value="ECO:0007669"/>
    <property type="project" value="TreeGrafter"/>
</dbReference>
<dbReference type="InterPro" id="IPR003838">
    <property type="entry name" value="ABC3_permease_C"/>
</dbReference>
<feature type="domain" description="ABC3 transporter permease C-terminal" evidence="8">
    <location>
        <begin position="365"/>
        <end position="482"/>
    </location>
</feature>
<dbReference type="InterPro" id="IPR017800">
    <property type="entry name" value="ADOP"/>
</dbReference>
<evidence type="ECO:0000313" key="11">
    <source>
        <dbReference type="Proteomes" id="UP001059380"/>
    </source>
</evidence>
<dbReference type="Pfam" id="PF02687">
    <property type="entry name" value="FtsX"/>
    <property type="match status" value="2"/>
</dbReference>
<dbReference type="GO" id="GO:0005886">
    <property type="term" value="C:plasma membrane"/>
    <property type="evidence" value="ECO:0007669"/>
    <property type="project" value="UniProtKB-SubCell"/>
</dbReference>
<feature type="domain" description="MacB-like periplasmic core" evidence="9">
    <location>
        <begin position="97"/>
        <end position="315"/>
    </location>
</feature>
<sequence>MSGLKRFRRRVWAFFAKKALDAELEAEIETHMQLAIDEYMEHGVPADEARRLALIHFGGMQQAREKQREARGLMQIDILLQDLKYTTRKLMRDPGFTIVAVLILALGIGANIAVFSVVNTIMLRPLPFPNAQELVWIAPPPTKCGLSCATYSTDAYDEFRMNTRSFQDVTGYFAFSTPGNLKLRIGNGAPVPATGIDVIHNFFNVLGVQPAKGRLFRAEDARNGAAPVIVLSDAWWRRQFNADPDIVGKAFNINGTQTTVIGVLPKTFDFGGVFSPGAKIDAITPLNLYGPPRDWGNIITMIGRMKPGVTLGQAVGDSKAAEQYMCWNNRQANSCGTSYKDGVVPVPLKDYVTGRLQQSLKVLWSAVGMILLIACVNLSNLLLARAMSRSKEFAMRGALGAGRGRIIRQLLTESLILSGAGAVAGLLLAAILIAWLRTQGAIALPLLSQLHIDAAALGWTLLIATTSAILFGLLPGLRISAGNLHEALKDSGSGSGQSRKQERLRSILVVSEVALACMLLVGAGLLLRSFLQVLSVDLGFQPQRAAAVTVDFNDNPADGDGNSKDSTNKILAHRAAHFQPLLDRVRALPGIEGAGMTDYIPLGGNRSWGMPFARGASRPQKTPPGPLVYVVSPGYLQSIGTRLRGRDFSWNDRTDGERVVVIDSEYAKYLSSFVHWPNNDPVGQLLYDGDKDTCDQNSCMRIIGLADNVHAESVEGENGWQIYYPDTQNFASGSQLVVRTTLPPAQLATSVMSVLHEANVNQTAAEFKPIQMLVDRSNSPRRFFLMLVGSFAALGLLLAALGIYGVISYSVTRQTQEIGIRMALGASAAHVRKQVLVSTLRLAAIGVVLGAVASIATSRLIQSLLFATSPWDGTTYIAMAIALLAVAAIAGYVPALRASRVSPLIALRAE</sequence>
<evidence type="ECO:0000313" key="10">
    <source>
        <dbReference type="EMBL" id="UWZ83904.1"/>
    </source>
</evidence>
<evidence type="ECO:0000256" key="7">
    <source>
        <dbReference type="SAM" id="Phobius"/>
    </source>
</evidence>
<feature type="transmembrane region" description="Helical" evidence="7">
    <location>
        <begin position="783"/>
        <end position="807"/>
    </location>
</feature>
<reference evidence="10" key="1">
    <citation type="submission" date="2021-04" db="EMBL/GenBank/DDBJ databases">
        <title>Phylogenetic analysis of Acidobacteriaceae.</title>
        <authorList>
            <person name="Qiu L."/>
            <person name="Zhang Q."/>
        </authorList>
    </citation>
    <scope>NUCLEOTIDE SEQUENCE</scope>
    <source>
        <strain evidence="10">DSM 25168</strain>
    </source>
</reference>
<feature type="domain" description="ABC3 transporter permease C-terminal" evidence="8">
    <location>
        <begin position="790"/>
        <end position="903"/>
    </location>
</feature>
<protein>
    <submittedName>
        <fullName evidence="10">ABC transporter permease</fullName>
    </submittedName>
</protein>
<feature type="transmembrane region" description="Helical" evidence="7">
    <location>
        <begin position="415"/>
        <end position="436"/>
    </location>
</feature>
<evidence type="ECO:0000259" key="8">
    <source>
        <dbReference type="Pfam" id="PF02687"/>
    </source>
</evidence>
<feature type="transmembrane region" description="Helical" evidence="7">
    <location>
        <begin position="96"/>
        <end position="118"/>
    </location>
</feature>
<name>A0A9J7BME2_9BACT</name>
<feature type="transmembrane region" description="Helical" evidence="7">
    <location>
        <begin position="507"/>
        <end position="527"/>
    </location>
</feature>
<keyword evidence="4 7" id="KW-1133">Transmembrane helix</keyword>
<evidence type="ECO:0000256" key="3">
    <source>
        <dbReference type="ARBA" id="ARBA00022692"/>
    </source>
</evidence>
<organism evidence="10 11">
    <name type="scientific">Occallatibacter riparius</name>
    <dbReference type="NCBI Taxonomy" id="1002689"/>
    <lineage>
        <taxon>Bacteria</taxon>
        <taxon>Pseudomonadati</taxon>
        <taxon>Acidobacteriota</taxon>
        <taxon>Terriglobia</taxon>
        <taxon>Terriglobales</taxon>
        <taxon>Acidobacteriaceae</taxon>
        <taxon>Occallatibacter</taxon>
    </lineage>
</organism>
<evidence type="ECO:0000256" key="1">
    <source>
        <dbReference type="ARBA" id="ARBA00004651"/>
    </source>
</evidence>
<dbReference type="NCBIfam" id="TIGR03434">
    <property type="entry name" value="ADOP"/>
    <property type="match status" value="1"/>
</dbReference>
<feature type="transmembrane region" description="Helical" evidence="7">
    <location>
        <begin position="873"/>
        <end position="893"/>
    </location>
</feature>
<dbReference type="Proteomes" id="UP001059380">
    <property type="component" value="Chromosome"/>
</dbReference>
<dbReference type="InterPro" id="IPR025857">
    <property type="entry name" value="MacB_PCD"/>
</dbReference>
<dbReference type="KEGG" id="orp:MOP44_25520"/>
<feature type="transmembrane region" description="Helical" evidence="7">
    <location>
        <begin position="362"/>
        <end position="383"/>
    </location>
</feature>
<evidence type="ECO:0000256" key="6">
    <source>
        <dbReference type="ARBA" id="ARBA00038076"/>
    </source>
</evidence>
<proteinExistence type="inferred from homology"/>
<accession>A0A9J7BME2</accession>
<keyword evidence="11" id="KW-1185">Reference proteome</keyword>
<dbReference type="Pfam" id="PF12704">
    <property type="entry name" value="MacB_PCD"/>
    <property type="match status" value="1"/>
</dbReference>
<keyword evidence="5 7" id="KW-0472">Membrane</keyword>
<evidence type="ECO:0000256" key="4">
    <source>
        <dbReference type="ARBA" id="ARBA00022989"/>
    </source>
</evidence>
<dbReference type="RefSeq" id="WP_260793399.1">
    <property type="nucleotide sequence ID" value="NZ_CP093313.1"/>
</dbReference>